<dbReference type="InterPro" id="IPR015943">
    <property type="entry name" value="WD40/YVTN_repeat-like_dom_sf"/>
</dbReference>
<dbReference type="Proteomes" id="UP000274429">
    <property type="component" value="Unassembled WGS sequence"/>
</dbReference>
<keyword evidence="8" id="KW-1185">Reference proteome</keyword>
<accession>A0A0R3WPJ5</accession>
<dbReference type="PANTHER" id="PTHR16288">
    <property type="entry name" value="WD40 REPEAT PROTEIN 4"/>
    <property type="match status" value="1"/>
</dbReference>
<sequence>MLASLPDGSRILVAAGSVVACFDQGVCMTRNLKKKVGCLAFMPDEQSVLLGEKSGYVVRVPLDGNKSNSVQIDNEDTLIGHLSLLTGIALNKEGRLLGSCDRDEKIRISRSSQPHVIESFCLGHTKLVFLVFYPLTRSIFGIAFLDDNHMVSVAGDGFVRLWHALEGQELDAIKLVPHLNSIRGCVMDNENQEFLAPRLIIIGCTIVLGVRSHDCIVTVKLSEDFSTFARDDTNDAFVSGVLCPRNEHFVDCCVVNHRITEKDFEVVCMTEPLSRFVSWTVVYCRDSALEWSQMREWDALPPELTTENGWFPRLQMLMEMGKSFISMSGVDAYERSKEEAHKRIRDRHQRHQAKRKRQKVMANATPVEGKGTPIS</sequence>
<dbReference type="Gene3D" id="2.130.10.10">
    <property type="entry name" value="YVTN repeat-like/Quinoprotein amine dehydrogenase"/>
    <property type="match status" value="1"/>
</dbReference>
<evidence type="ECO:0000256" key="3">
    <source>
        <dbReference type="ARBA" id="ARBA00022694"/>
    </source>
</evidence>
<evidence type="ECO:0000313" key="8">
    <source>
        <dbReference type="Proteomes" id="UP000274429"/>
    </source>
</evidence>
<keyword evidence="4" id="KW-0677">Repeat</keyword>
<dbReference type="GO" id="GO:0036265">
    <property type="term" value="P:RNA (guanine-N7)-methylation"/>
    <property type="evidence" value="ECO:0007669"/>
    <property type="project" value="InterPro"/>
</dbReference>
<dbReference type="GO" id="GO:0043527">
    <property type="term" value="C:tRNA methyltransferase complex"/>
    <property type="evidence" value="ECO:0007669"/>
    <property type="project" value="TreeGrafter"/>
</dbReference>
<keyword evidence="3" id="KW-0819">tRNA processing</keyword>
<dbReference type="InterPro" id="IPR036322">
    <property type="entry name" value="WD40_repeat_dom_sf"/>
</dbReference>
<evidence type="ECO:0000313" key="9">
    <source>
        <dbReference type="WBParaSite" id="TTAC_0000268501-mRNA-1"/>
    </source>
</evidence>
<dbReference type="GO" id="GO:0005634">
    <property type="term" value="C:nucleus"/>
    <property type="evidence" value="ECO:0007669"/>
    <property type="project" value="UniProtKB-SubCell"/>
</dbReference>
<evidence type="ECO:0000256" key="6">
    <source>
        <dbReference type="SAM" id="MobiDB-lite"/>
    </source>
</evidence>
<dbReference type="AlphaFoldDB" id="A0A0R3WPJ5"/>
<keyword evidence="2" id="KW-0853">WD repeat</keyword>
<evidence type="ECO:0000256" key="2">
    <source>
        <dbReference type="ARBA" id="ARBA00022574"/>
    </source>
</evidence>
<dbReference type="GO" id="GO:0006400">
    <property type="term" value="P:tRNA modification"/>
    <property type="evidence" value="ECO:0007669"/>
    <property type="project" value="TreeGrafter"/>
</dbReference>
<protein>
    <submittedName>
        <fullName evidence="9">tRNA (guanine-N(7)-)-methyltransferase non-catalytic subunit</fullName>
    </submittedName>
</protein>
<dbReference type="InterPro" id="IPR001680">
    <property type="entry name" value="WD40_rpt"/>
</dbReference>
<reference evidence="9" key="1">
    <citation type="submission" date="2017-02" db="UniProtKB">
        <authorList>
            <consortium name="WormBaseParasite"/>
        </authorList>
    </citation>
    <scope>IDENTIFICATION</scope>
</reference>
<feature type="region of interest" description="Disordered" evidence="6">
    <location>
        <begin position="336"/>
        <end position="375"/>
    </location>
</feature>
<comment type="subcellular location">
    <subcellularLocation>
        <location evidence="1">Nucleus</location>
    </subcellularLocation>
</comment>
<evidence type="ECO:0000256" key="1">
    <source>
        <dbReference type="ARBA" id="ARBA00004123"/>
    </source>
</evidence>
<organism evidence="9">
    <name type="scientific">Hydatigena taeniaeformis</name>
    <name type="common">Feline tapeworm</name>
    <name type="synonym">Taenia taeniaeformis</name>
    <dbReference type="NCBI Taxonomy" id="6205"/>
    <lineage>
        <taxon>Eukaryota</taxon>
        <taxon>Metazoa</taxon>
        <taxon>Spiralia</taxon>
        <taxon>Lophotrochozoa</taxon>
        <taxon>Platyhelminthes</taxon>
        <taxon>Cestoda</taxon>
        <taxon>Eucestoda</taxon>
        <taxon>Cyclophyllidea</taxon>
        <taxon>Taeniidae</taxon>
        <taxon>Hydatigera</taxon>
    </lineage>
</organism>
<dbReference type="STRING" id="6205.A0A0R3WPJ5"/>
<gene>
    <name evidence="7" type="ORF">TTAC_LOCUS2670</name>
</gene>
<proteinExistence type="predicted"/>
<dbReference type="SUPFAM" id="SSF50978">
    <property type="entry name" value="WD40 repeat-like"/>
    <property type="match status" value="1"/>
</dbReference>
<name>A0A0R3WPJ5_HYDTA</name>
<dbReference type="PANTHER" id="PTHR16288:SF0">
    <property type="entry name" value="TRNA (GUANINE-N(7)-)-METHYLTRANSFERASE NON-CATALYTIC SUBUNIT WDR4"/>
    <property type="match status" value="1"/>
</dbReference>
<dbReference type="InterPro" id="IPR028884">
    <property type="entry name" value="Trm82"/>
</dbReference>
<feature type="compositionally biased region" description="Basic residues" evidence="6">
    <location>
        <begin position="342"/>
        <end position="359"/>
    </location>
</feature>
<keyword evidence="5" id="KW-0539">Nucleus</keyword>
<dbReference type="EMBL" id="UYWX01001357">
    <property type="protein sequence ID" value="VDM20837.1"/>
    <property type="molecule type" value="Genomic_DNA"/>
</dbReference>
<evidence type="ECO:0000313" key="7">
    <source>
        <dbReference type="EMBL" id="VDM20837.1"/>
    </source>
</evidence>
<evidence type="ECO:0000256" key="4">
    <source>
        <dbReference type="ARBA" id="ARBA00022737"/>
    </source>
</evidence>
<dbReference type="GO" id="GO:0005829">
    <property type="term" value="C:cytosol"/>
    <property type="evidence" value="ECO:0007669"/>
    <property type="project" value="TreeGrafter"/>
</dbReference>
<dbReference type="SMART" id="SM00320">
    <property type="entry name" value="WD40"/>
    <property type="match status" value="2"/>
</dbReference>
<dbReference type="WBParaSite" id="TTAC_0000268501-mRNA-1">
    <property type="protein sequence ID" value="TTAC_0000268501-mRNA-1"/>
    <property type="gene ID" value="TTAC_0000268501"/>
</dbReference>
<dbReference type="Pfam" id="PF00400">
    <property type="entry name" value="WD40"/>
    <property type="match status" value="1"/>
</dbReference>
<evidence type="ECO:0000256" key="5">
    <source>
        <dbReference type="ARBA" id="ARBA00023242"/>
    </source>
</evidence>
<dbReference type="OrthoDB" id="371245at2759"/>
<reference evidence="7 8" key="2">
    <citation type="submission" date="2018-11" db="EMBL/GenBank/DDBJ databases">
        <authorList>
            <consortium name="Pathogen Informatics"/>
        </authorList>
    </citation>
    <scope>NUCLEOTIDE SEQUENCE [LARGE SCALE GENOMIC DNA]</scope>
</reference>